<reference evidence="1" key="1">
    <citation type="submission" date="2021-02" db="EMBL/GenBank/DDBJ databases">
        <authorList>
            <person name="Nowell W R."/>
        </authorList>
    </citation>
    <scope>NUCLEOTIDE SEQUENCE</scope>
</reference>
<protein>
    <recommendedName>
        <fullName evidence="6">Prolyl aminopeptidase</fullName>
    </recommendedName>
</protein>
<evidence type="ECO:0000313" key="3">
    <source>
        <dbReference type="EMBL" id="CAF3855532.1"/>
    </source>
</evidence>
<evidence type="ECO:0000313" key="2">
    <source>
        <dbReference type="EMBL" id="CAF1228050.1"/>
    </source>
</evidence>
<dbReference type="Proteomes" id="UP000677228">
    <property type="component" value="Unassembled WGS sequence"/>
</dbReference>
<evidence type="ECO:0000313" key="1">
    <source>
        <dbReference type="EMBL" id="CAF1090012.1"/>
    </source>
</evidence>
<proteinExistence type="predicted"/>
<sequence>MLKAVISWSEFELTVSRLYIDPSYIALATNDAKFAIAFARIECHYYAHGAFMSEDSQLVKNADKIKDIPGVIVQGRYDMCCPPITAWDLHKVWPKGELH</sequence>
<dbReference type="Proteomes" id="UP000682733">
    <property type="component" value="Unassembled WGS sequence"/>
</dbReference>
<dbReference type="AlphaFoldDB" id="A0A814ND45"/>
<dbReference type="PANTHER" id="PTHR43722:SF1">
    <property type="entry name" value="PROLINE IMINOPEPTIDASE"/>
    <property type="match status" value="1"/>
</dbReference>
<dbReference type="Proteomes" id="UP000681722">
    <property type="component" value="Unassembled WGS sequence"/>
</dbReference>
<accession>A0A814ND45</accession>
<dbReference type="EMBL" id="CAJOBC010005206">
    <property type="protein sequence ID" value="CAF3855532.1"/>
    <property type="molecule type" value="Genomic_DNA"/>
</dbReference>
<keyword evidence="5" id="KW-1185">Reference proteome</keyword>
<organism evidence="1 5">
    <name type="scientific">Didymodactylos carnosus</name>
    <dbReference type="NCBI Taxonomy" id="1234261"/>
    <lineage>
        <taxon>Eukaryota</taxon>
        <taxon>Metazoa</taxon>
        <taxon>Spiralia</taxon>
        <taxon>Gnathifera</taxon>
        <taxon>Rotifera</taxon>
        <taxon>Eurotatoria</taxon>
        <taxon>Bdelloidea</taxon>
        <taxon>Philodinida</taxon>
        <taxon>Philodinidae</taxon>
        <taxon>Didymodactylos</taxon>
    </lineage>
</organism>
<gene>
    <name evidence="1" type="ORF">GPM918_LOCUS18209</name>
    <name evidence="2" type="ORF">OVA965_LOCUS25241</name>
    <name evidence="3" type="ORF">SRO942_LOCUS18206</name>
    <name evidence="4" type="ORF">TMI583_LOCUS25967</name>
</gene>
<dbReference type="GO" id="GO:0005737">
    <property type="term" value="C:cytoplasm"/>
    <property type="evidence" value="ECO:0007669"/>
    <property type="project" value="InterPro"/>
</dbReference>
<comment type="caution">
    <text evidence="1">The sequence shown here is derived from an EMBL/GenBank/DDBJ whole genome shotgun (WGS) entry which is preliminary data.</text>
</comment>
<dbReference type="PANTHER" id="PTHR43722">
    <property type="entry name" value="PROLINE IMINOPEPTIDASE"/>
    <property type="match status" value="1"/>
</dbReference>
<dbReference type="OrthoDB" id="10249433at2759"/>
<dbReference type="EMBL" id="CAJNOK010015572">
    <property type="protein sequence ID" value="CAF1228050.1"/>
    <property type="molecule type" value="Genomic_DNA"/>
</dbReference>
<evidence type="ECO:0000313" key="4">
    <source>
        <dbReference type="EMBL" id="CAF4036052.1"/>
    </source>
</evidence>
<evidence type="ECO:0000313" key="5">
    <source>
        <dbReference type="Proteomes" id="UP000663829"/>
    </source>
</evidence>
<dbReference type="InterPro" id="IPR005944">
    <property type="entry name" value="Pro_iminopeptidase"/>
</dbReference>
<evidence type="ECO:0008006" key="6">
    <source>
        <dbReference type="Google" id="ProtNLM"/>
    </source>
</evidence>
<dbReference type="Gene3D" id="3.40.50.1820">
    <property type="entry name" value="alpha/beta hydrolase"/>
    <property type="match status" value="1"/>
</dbReference>
<dbReference type="GO" id="GO:0004177">
    <property type="term" value="F:aminopeptidase activity"/>
    <property type="evidence" value="ECO:0007669"/>
    <property type="project" value="UniProtKB-EC"/>
</dbReference>
<dbReference type="EMBL" id="CAJOBA010037115">
    <property type="protein sequence ID" value="CAF4036052.1"/>
    <property type="molecule type" value="Genomic_DNA"/>
</dbReference>
<dbReference type="GO" id="GO:0006508">
    <property type="term" value="P:proteolysis"/>
    <property type="evidence" value="ECO:0007669"/>
    <property type="project" value="InterPro"/>
</dbReference>
<dbReference type="Proteomes" id="UP000663829">
    <property type="component" value="Unassembled WGS sequence"/>
</dbReference>
<dbReference type="EMBL" id="CAJNOQ010005206">
    <property type="protein sequence ID" value="CAF1090012.1"/>
    <property type="molecule type" value="Genomic_DNA"/>
</dbReference>
<name>A0A814ND45_9BILA</name>
<dbReference type="SUPFAM" id="SSF53474">
    <property type="entry name" value="alpha/beta-Hydrolases"/>
    <property type="match status" value="1"/>
</dbReference>
<dbReference type="InterPro" id="IPR029058">
    <property type="entry name" value="AB_hydrolase_fold"/>
</dbReference>